<dbReference type="PANTHER" id="PTHR10094:SF25">
    <property type="entry name" value="SCP2 STEROL-BINDING DOMAIN-CONTAINING PROTEIN 1"/>
    <property type="match status" value="1"/>
</dbReference>
<dbReference type="Proteomes" id="UP000197025">
    <property type="component" value="Unassembled WGS sequence"/>
</dbReference>
<dbReference type="GO" id="GO:0005829">
    <property type="term" value="C:cytosol"/>
    <property type="evidence" value="ECO:0007669"/>
    <property type="project" value="TreeGrafter"/>
</dbReference>
<feature type="domain" description="SCP2" evidence="1">
    <location>
        <begin position="90"/>
        <end position="178"/>
    </location>
</feature>
<dbReference type="InterPro" id="IPR003033">
    <property type="entry name" value="SCP2_sterol-bd_dom"/>
</dbReference>
<dbReference type="RefSeq" id="WP_088570243.1">
    <property type="nucleotide sequence ID" value="NZ_FYEK01000007.1"/>
</dbReference>
<dbReference type="EMBL" id="FYEK01000007">
    <property type="protein sequence ID" value="SNB59464.1"/>
    <property type="molecule type" value="Genomic_DNA"/>
</dbReference>
<gene>
    <name evidence="2" type="ORF">SAMN02746019_00024570</name>
</gene>
<dbReference type="PANTHER" id="PTHR10094">
    <property type="entry name" value="STEROL CARRIER PROTEIN 2 SCP-2 FAMILY PROTEIN"/>
    <property type="match status" value="1"/>
</dbReference>
<sequence>MGRQGARAASFVVRVWLEESRAEGRLRGEISDLRTGEVRPFGDELHLLRCLWDWVRQPDIGRSSPSSRKEVPMSELTARDVILRMPEAFQPDKAQGVSATIQYSLTGEGGGDWYLVISEGTCTVHEGKAEKADVTLTMDARDFVDIATGKLDAMKAFMSGKLKVSGNMMLATRLTSFFRIG</sequence>
<dbReference type="AlphaFoldDB" id="A0A212QJE4"/>
<dbReference type="InParanoid" id="A0A212QJE4"/>
<proteinExistence type="predicted"/>
<evidence type="ECO:0000259" key="1">
    <source>
        <dbReference type="Pfam" id="PF02036"/>
    </source>
</evidence>
<protein>
    <submittedName>
        <fullName evidence="2">Putative sterol carrier protein</fullName>
    </submittedName>
</protein>
<dbReference type="Gene3D" id="3.30.1050.10">
    <property type="entry name" value="SCP2 sterol-binding domain"/>
    <property type="match status" value="1"/>
</dbReference>
<dbReference type="SUPFAM" id="SSF55718">
    <property type="entry name" value="SCP-like"/>
    <property type="match status" value="1"/>
</dbReference>
<name>A0A212QJE4_9CHLR</name>
<dbReference type="Pfam" id="PF02036">
    <property type="entry name" value="SCP2"/>
    <property type="match status" value="1"/>
</dbReference>
<keyword evidence="3" id="KW-1185">Reference proteome</keyword>
<dbReference type="OrthoDB" id="9804656at2"/>
<accession>A0A212QJE4</accession>
<dbReference type="InterPro" id="IPR036527">
    <property type="entry name" value="SCP2_sterol-bd_dom_sf"/>
</dbReference>
<reference evidence="3" key="1">
    <citation type="submission" date="2017-06" db="EMBL/GenBank/DDBJ databases">
        <authorList>
            <person name="Varghese N."/>
            <person name="Submissions S."/>
        </authorList>
    </citation>
    <scope>NUCLEOTIDE SEQUENCE [LARGE SCALE GENOMIC DNA]</scope>
    <source>
        <strain evidence="3">JAD2</strain>
    </source>
</reference>
<organism evidence="2 3">
    <name type="scientific">Thermoflexus hugenholtzii JAD2</name>
    <dbReference type="NCBI Taxonomy" id="877466"/>
    <lineage>
        <taxon>Bacteria</taxon>
        <taxon>Bacillati</taxon>
        <taxon>Chloroflexota</taxon>
        <taxon>Thermoflexia</taxon>
        <taxon>Thermoflexales</taxon>
        <taxon>Thermoflexaceae</taxon>
        <taxon>Thermoflexus</taxon>
    </lineage>
</organism>
<evidence type="ECO:0000313" key="2">
    <source>
        <dbReference type="EMBL" id="SNB59464.1"/>
    </source>
</evidence>
<evidence type="ECO:0000313" key="3">
    <source>
        <dbReference type="Proteomes" id="UP000197025"/>
    </source>
</evidence>